<feature type="region of interest" description="Disordered" evidence="1">
    <location>
        <begin position="254"/>
        <end position="279"/>
    </location>
</feature>
<protein>
    <submittedName>
        <fullName evidence="2">CRISPR-associated protein Csb1</fullName>
    </submittedName>
</protein>
<dbReference type="Proteomes" id="UP000536179">
    <property type="component" value="Unassembled WGS sequence"/>
</dbReference>
<evidence type="ECO:0000313" key="2">
    <source>
        <dbReference type="EMBL" id="MBB3208220.1"/>
    </source>
</evidence>
<dbReference type="EMBL" id="JACHXU010000014">
    <property type="protein sequence ID" value="MBB3208220.1"/>
    <property type="molecule type" value="Genomic_DNA"/>
</dbReference>
<dbReference type="NCBIfam" id="TIGR02570">
    <property type="entry name" value="cas7_GSU0053"/>
    <property type="match status" value="1"/>
</dbReference>
<dbReference type="Pfam" id="PF09617">
    <property type="entry name" value="Cas_GSU0053"/>
    <property type="match status" value="1"/>
</dbReference>
<dbReference type="AlphaFoldDB" id="A0A7W5E146"/>
<keyword evidence="3" id="KW-1185">Reference proteome</keyword>
<organism evidence="2 3">
    <name type="scientific">Aporhodopirellula rubra</name>
    <dbReference type="NCBI Taxonomy" id="980271"/>
    <lineage>
        <taxon>Bacteria</taxon>
        <taxon>Pseudomonadati</taxon>
        <taxon>Planctomycetota</taxon>
        <taxon>Planctomycetia</taxon>
        <taxon>Pirellulales</taxon>
        <taxon>Pirellulaceae</taxon>
        <taxon>Aporhodopirellula</taxon>
    </lineage>
</organism>
<dbReference type="InterPro" id="IPR013403">
    <property type="entry name" value="CRISPR-assoc_prot_Csb1/Cas7u"/>
</dbReference>
<proteinExistence type="predicted"/>
<accession>A0A7W5E146</accession>
<reference evidence="2 3" key="1">
    <citation type="submission" date="2020-08" db="EMBL/GenBank/DDBJ databases">
        <title>Genomic Encyclopedia of Type Strains, Phase III (KMG-III): the genomes of soil and plant-associated and newly described type strains.</title>
        <authorList>
            <person name="Whitman W."/>
        </authorList>
    </citation>
    <scope>NUCLEOTIDE SEQUENCE [LARGE SCALE GENOMIC DNA]</scope>
    <source>
        <strain evidence="2 3">CECT 8075</strain>
    </source>
</reference>
<name>A0A7W5E146_9BACT</name>
<comment type="caution">
    <text evidence="2">The sequence shown here is derived from an EMBL/GenBank/DDBJ whole genome shotgun (WGS) entry which is preliminary data.</text>
</comment>
<sequence length="423" mass="45252">MKPGVVISTDYSDFFFNSAPFESISNMTKLTASKITEIITSSAALRCRFTLQPAGGEGDKVFPPTYLDAKYACEDRTVVVDGEAKSVPCVLLDSVQSQANRMEDALQDALDYGKIQLPIVAVDFSDVTLIDPIGKITSLQAPHRIADAILRDSEFQGVPFRKSELGKQIDNVSIRNATPLFSLCPTALVFGVWDSTGPKGGLGAKFARALVSEIIGYDVKPGVKTGSRIDPLQIRAGAKVKINKKDSTWTLAKAGAKDGKSPSEVNHGNIPPTIDSNAGGVTVSRAEQTTVISVPALRKLKFPIDGQYKVEYDHAAQAVLLSLGLVAVTLAAESGQDLRSRCLLWPSEAPTWELLGKPGTDTEKFEISADEAISLYEAAVISAVDVGLPYNTDPIELTPGKQLVELLQRSQEIAASVGSEGNE</sequence>
<evidence type="ECO:0000256" key="1">
    <source>
        <dbReference type="SAM" id="MobiDB-lite"/>
    </source>
</evidence>
<evidence type="ECO:0000313" key="3">
    <source>
        <dbReference type="Proteomes" id="UP000536179"/>
    </source>
</evidence>
<gene>
    <name evidence="2" type="ORF">FHS27_004047</name>
</gene>
<dbReference type="RefSeq" id="WP_221225213.1">
    <property type="nucleotide sequence ID" value="NZ_JACHXU010000014.1"/>
</dbReference>